<feature type="transmembrane region" description="Helical" evidence="1">
    <location>
        <begin position="20"/>
        <end position="38"/>
    </location>
</feature>
<reference evidence="3 4" key="1">
    <citation type="submission" date="2018-12" db="EMBL/GenBank/DDBJ databases">
        <authorList>
            <person name="Feng G."/>
            <person name="Zhu H."/>
        </authorList>
    </citation>
    <scope>NUCLEOTIDE SEQUENCE [LARGE SCALE GENOMIC DNA]</scope>
    <source>
        <strain evidence="3 4">9PBR-2</strain>
    </source>
</reference>
<dbReference type="OrthoDB" id="158986at2"/>
<keyword evidence="1" id="KW-0472">Membrane</keyword>
<dbReference type="GO" id="GO:0080120">
    <property type="term" value="P:CAAX-box protein maturation"/>
    <property type="evidence" value="ECO:0007669"/>
    <property type="project" value="UniProtKB-ARBA"/>
</dbReference>
<dbReference type="Proteomes" id="UP000280066">
    <property type="component" value="Unassembled WGS sequence"/>
</dbReference>
<name>A0A428IZJ1_9BACT</name>
<dbReference type="GO" id="GO:0004175">
    <property type="term" value="F:endopeptidase activity"/>
    <property type="evidence" value="ECO:0007669"/>
    <property type="project" value="UniProtKB-ARBA"/>
</dbReference>
<dbReference type="AlphaFoldDB" id="A0A428IZJ1"/>
<accession>A0A428IZJ1</accession>
<dbReference type="PANTHER" id="PTHR36435">
    <property type="entry name" value="SLR1288 PROTEIN"/>
    <property type="match status" value="1"/>
</dbReference>
<evidence type="ECO:0000313" key="3">
    <source>
        <dbReference type="EMBL" id="RSK24757.1"/>
    </source>
</evidence>
<dbReference type="InterPro" id="IPR052710">
    <property type="entry name" value="CAAX_protease"/>
</dbReference>
<feature type="transmembrane region" description="Helical" evidence="1">
    <location>
        <begin position="242"/>
        <end position="261"/>
    </location>
</feature>
<evidence type="ECO:0000256" key="1">
    <source>
        <dbReference type="SAM" id="Phobius"/>
    </source>
</evidence>
<dbReference type="GO" id="GO:0008237">
    <property type="term" value="F:metallopeptidase activity"/>
    <property type="evidence" value="ECO:0007669"/>
    <property type="project" value="UniProtKB-KW"/>
</dbReference>
<feature type="transmembrane region" description="Helical" evidence="1">
    <location>
        <begin position="163"/>
        <end position="181"/>
    </location>
</feature>
<feature type="transmembrane region" description="Helical" evidence="1">
    <location>
        <begin position="90"/>
        <end position="107"/>
    </location>
</feature>
<organism evidence="3 4">
    <name type="scientific">Hymenobacter metallilatus</name>
    <dbReference type="NCBI Taxonomy" id="2493666"/>
    <lineage>
        <taxon>Bacteria</taxon>
        <taxon>Pseudomonadati</taxon>
        <taxon>Bacteroidota</taxon>
        <taxon>Cytophagia</taxon>
        <taxon>Cytophagales</taxon>
        <taxon>Hymenobacteraceae</taxon>
        <taxon>Hymenobacter</taxon>
    </lineage>
</organism>
<dbReference type="PANTHER" id="PTHR36435:SF1">
    <property type="entry name" value="CAAX AMINO TERMINAL PROTEASE FAMILY PROTEIN"/>
    <property type="match status" value="1"/>
</dbReference>
<evidence type="ECO:0000259" key="2">
    <source>
        <dbReference type="Pfam" id="PF02517"/>
    </source>
</evidence>
<protein>
    <submittedName>
        <fullName evidence="3">CPBP family intramembrane metalloprotease</fullName>
    </submittedName>
</protein>
<proteinExistence type="predicted"/>
<keyword evidence="4" id="KW-1185">Reference proteome</keyword>
<keyword evidence="3" id="KW-0378">Hydrolase</keyword>
<dbReference type="Pfam" id="PF02517">
    <property type="entry name" value="Rce1-like"/>
    <property type="match status" value="1"/>
</dbReference>
<dbReference type="InterPro" id="IPR003675">
    <property type="entry name" value="Rce1/LyrA-like_dom"/>
</dbReference>
<gene>
    <name evidence="3" type="ORF">EI290_19065</name>
</gene>
<evidence type="ECO:0000313" key="4">
    <source>
        <dbReference type="Proteomes" id="UP000280066"/>
    </source>
</evidence>
<keyword evidence="1" id="KW-1133">Transmembrane helix</keyword>
<feature type="transmembrane region" description="Helical" evidence="1">
    <location>
        <begin position="58"/>
        <end position="78"/>
    </location>
</feature>
<feature type="transmembrane region" description="Helical" evidence="1">
    <location>
        <begin position="127"/>
        <end position="151"/>
    </location>
</feature>
<sequence>MPAVTAGAARPRLFAFRSSLDVALGVVLSCFFVESIIIEAPVVATNPPATVYPTIKESWAFLGWYLLLSLLIGLPILLVGEKMLEMPRPVVLFLGVSAANCSVLGFLRWRNKTRWPGINLHGQVPGWLLLALPVLVLSADMVLTLVHLLHLPTFSSGETYRELMKVPVVGFLMLCIVAPVMEELLLRGVVLQGLLRNFPDRPWIAIGQSALIFGIMHLNPPQSLATFGLGLLMGWLYFRTRSLWLCMGVHFLNNFFAFNAMLHQKEGTATDDVVAAFGSPWAYAAVVVLSALVLFCLLWMVQRTTSSSPGQASTQPDALLPEGI</sequence>
<comment type="caution">
    <text evidence="3">The sequence shown here is derived from an EMBL/GenBank/DDBJ whole genome shotgun (WGS) entry which is preliminary data.</text>
</comment>
<dbReference type="EMBL" id="RWIS01000015">
    <property type="protein sequence ID" value="RSK24757.1"/>
    <property type="molecule type" value="Genomic_DNA"/>
</dbReference>
<feature type="transmembrane region" description="Helical" evidence="1">
    <location>
        <begin position="281"/>
        <end position="301"/>
    </location>
</feature>
<keyword evidence="3" id="KW-0645">Protease</keyword>
<keyword evidence="3" id="KW-0482">Metalloprotease</keyword>
<keyword evidence="1" id="KW-0812">Transmembrane</keyword>
<feature type="domain" description="CAAX prenyl protease 2/Lysostaphin resistance protein A-like" evidence="2">
    <location>
        <begin position="167"/>
        <end position="256"/>
    </location>
</feature>
<dbReference type="GO" id="GO:0006508">
    <property type="term" value="P:proteolysis"/>
    <property type="evidence" value="ECO:0007669"/>
    <property type="project" value="UniProtKB-KW"/>
</dbReference>